<proteinExistence type="predicted"/>
<keyword evidence="3" id="KW-1185">Reference proteome</keyword>
<evidence type="ECO:0000259" key="1">
    <source>
        <dbReference type="Pfam" id="PF01636"/>
    </source>
</evidence>
<gene>
    <name evidence="2" type="ORF">GC722_12390</name>
</gene>
<dbReference type="PANTHER" id="PTHR21310:SF42">
    <property type="entry name" value="BIFUNCTIONAL AAC_APH"/>
    <property type="match status" value="1"/>
</dbReference>
<keyword evidence="2" id="KW-0808">Transferase</keyword>
<protein>
    <submittedName>
        <fullName evidence="2">Phosphotransferase</fullName>
    </submittedName>
</protein>
<dbReference type="Gene3D" id="3.30.200.20">
    <property type="entry name" value="Phosphorylase Kinase, domain 1"/>
    <property type="match status" value="1"/>
</dbReference>
<reference evidence="2 3" key="1">
    <citation type="submission" date="2019-12" db="EMBL/GenBank/DDBJ databases">
        <title>Auraticoccus cholistani sp. nov., an actinomycete isolated from soil of Cholistan desert.</title>
        <authorList>
            <person name="Cheema M.T."/>
        </authorList>
    </citation>
    <scope>NUCLEOTIDE SEQUENCE [LARGE SCALE GENOMIC DNA]</scope>
    <source>
        <strain evidence="2 3">F435</strain>
    </source>
</reference>
<dbReference type="GO" id="GO:0016740">
    <property type="term" value="F:transferase activity"/>
    <property type="evidence" value="ECO:0007669"/>
    <property type="project" value="UniProtKB-KW"/>
</dbReference>
<comment type="caution">
    <text evidence="2">The sequence shown here is derived from an EMBL/GenBank/DDBJ whole genome shotgun (WGS) entry which is preliminary data.</text>
</comment>
<dbReference type="Pfam" id="PF01636">
    <property type="entry name" value="APH"/>
    <property type="match status" value="1"/>
</dbReference>
<evidence type="ECO:0000313" key="3">
    <source>
        <dbReference type="Proteomes" id="UP000435304"/>
    </source>
</evidence>
<dbReference type="RefSeq" id="WP_331714761.1">
    <property type="nucleotide sequence ID" value="NZ_WPCU01000008.1"/>
</dbReference>
<dbReference type="Gene3D" id="3.90.1200.10">
    <property type="match status" value="1"/>
</dbReference>
<dbReference type="AlphaFoldDB" id="A0A6A9UY89"/>
<organism evidence="2 3">
    <name type="scientific">Auraticoccus cholistanensis</name>
    <dbReference type="NCBI Taxonomy" id="2656650"/>
    <lineage>
        <taxon>Bacteria</taxon>
        <taxon>Bacillati</taxon>
        <taxon>Actinomycetota</taxon>
        <taxon>Actinomycetes</taxon>
        <taxon>Propionibacteriales</taxon>
        <taxon>Propionibacteriaceae</taxon>
        <taxon>Auraticoccus</taxon>
    </lineage>
</organism>
<sequence length="315" mass="33932">MHADQIDLSPATAARLVREQLPRWRHLPVTPLPPSGTVNRIFRIGDDLAARFRLRPGDPDAVEAELRAERAAAEQLAASCPVPVPRVVALGSPGHGYPLPWSVQTWLPGRTVTSTSCAGSQELAEDLAALVAALRRADTGGRSFSGPGRGGSLPRHDGWVEQCLAESRQLLDVGLLRELWQGFRELPAAGADVMSHTDLIPANLLTDGRRLTGVLDVGDSGPADPALDLVAGWHVLDARPRARFRELLGCGDVEWRRGAAWAFEQALGAFWCYLGSNPTMAELGAWTLHRVVAAETGQPHRLAPPASPVWRVLGL</sequence>
<feature type="domain" description="Aminoglycoside phosphotransferase" evidence="1">
    <location>
        <begin position="34"/>
        <end position="260"/>
    </location>
</feature>
<dbReference type="Proteomes" id="UP000435304">
    <property type="component" value="Unassembled WGS sequence"/>
</dbReference>
<name>A0A6A9UY89_9ACTN</name>
<accession>A0A6A9UY89</accession>
<dbReference type="InterPro" id="IPR011009">
    <property type="entry name" value="Kinase-like_dom_sf"/>
</dbReference>
<dbReference type="EMBL" id="WPCU01000008">
    <property type="protein sequence ID" value="MVA76815.1"/>
    <property type="molecule type" value="Genomic_DNA"/>
</dbReference>
<dbReference type="InterPro" id="IPR051678">
    <property type="entry name" value="AGP_Transferase"/>
</dbReference>
<dbReference type="SUPFAM" id="SSF56112">
    <property type="entry name" value="Protein kinase-like (PK-like)"/>
    <property type="match status" value="1"/>
</dbReference>
<evidence type="ECO:0000313" key="2">
    <source>
        <dbReference type="EMBL" id="MVA76815.1"/>
    </source>
</evidence>
<dbReference type="InterPro" id="IPR002575">
    <property type="entry name" value="Aminoglycoside_PTrfase"/>
</dbReference>
<dbReference type="PANTHER" id="PTHR21310">
    <property type="entry name" value="AMINOGLYCOSIDE PHOSPHOTRANSFERASE-RELATED-RELATED"/>
    <property type="match status" value="1"/>
</dbReference>